<gene>
    <name evidence="2" type="ordered locus">Nmul_A1578</name>
</gene>
<proteinExistence type="predicted"/>
<feature type="region of interest" description="Disordered" evidence="1">
    <location>
        <begin position="37"/>
        <end position="57"/>
    </location>
</feature>
<dbReference type="HOGENOM" id="CLU_585045_0_0_4"/>
<accession>Q2Y8P2</accession>
<reference evidence="3" key="1">
    <citation type="submission" date="2005-08" db="EMBL/GenBank/DDBJ databases">
        <title>Complete sequence of chromosome 1 of Nitrosospira multiformis ATCC 25196.</title>
        <authorList>
            <person name="Copeland A."/>
            <person name="Lucas S."/>
            <person name="Lapidus A."/>
            <person name="Barry K."/>
            <person name="Detter J.C."/>
            <person name="Glavina T."/>
            <person name="Hammon N."/>
            <person name="Israni S."/>
            <person name="Pitluck S."/>
            <person name="Chain P."/>
            <person name="Malfatti S."/>
            <person name="Shin M."/>
            <person name="Vergez L."/>
            <person name="Schmutz J."/>
            <person name="Larimer F."/>
            <person name="Land M."/>
            <person name="Hauser L."/>
            <person name="Kyrpides N."/>
            <person name="Lykidis A."/>
            <person name="Richardson P."/>
        </authorList>
    </citation>
    <scope>NUCLEOTIDE SEQUENCE [LARGE SCALE GENOMIC DNA]</scope>
    <source>
        <strain evidence="3">ATCC 25196 / NCIMB 11849 / C 71</strain>
    </source>
</reference>
<dbReference type="EMBL" id="CP000103">
    <property type="protein sequence ID" value="ABB74879.1"/>
    <property type="molecule type" value="Genomic_DNA"/>
</dbReference>
<dbReference type="KEGG" id="nmu:Nmul_A1578"/>
<evidence type="ECO:0000256" key="1">
    <source>
        <dbReference type="SAM" id="MobiDB-lite"/>
    </source>
</evidence>
<organism evidence="2 3">
    <name type="scientific">Nitrosospira multiformis (strain ATCC 25196 / NCIMB 11849 / C 71)</name>
    <dbReference type="NCBI Taxonomy" id="323848"/>
    <lineage>
        <taxon>Bacteria</taxon>
        <taxon>Pseudomonadati</taxon>
        <taxon>Pseudomonadota</taxon>
        <taxon>Betaproteobacteria</taxon>
        <taxon>Nitrosomonadales</taxon>
        <taxon>Nitrosomonadaceae</taxon>
        <taxon>Nitrosospira</taxon>
    </lineage>
</organism>
<dbReference type="RefSeq" id="WP_011380906.1">
    <property type="nucleotide sequence ID" value="NC_007614.1"/>
</dbReference>
<dbReference type="AlphaFoldDB" id="Q2Y8P2"/>
<dbReference type="eggNOG" id="COG5276">
    <property type="taxonomic scope" value="Bacteria"/>
</dbReference>
<dbReference type="STRING" id="323848.Nmul_A1578"/>
<dbReference type="Proteomes" id="UP000002718">
    <property type="component" value="Chromosome"/>
</dbReference>
<dbReference type="PROSITE" id="PS51257">
    <property type="entry name" value="PROKAR_LIPOPROTEIN"/>
    <property type="match status" value="1"/>
</dbReference>
<evidence type="ECO:0000313" key="2">
    <source>
        <dbReference type="EMBL" id="ABB74879.1"/>
    </source>
</evidence>
<reference evidence="2 3" key="2">
    <citation type="journal article" date="2008" name="Appl. Environ. Microbiol.">
        <title>Complete genome sequence of Nitrosospira multiformis, an ammonia-oxidizing bacterium from the soil environment.</title>
        <authorList>
            <person name="Norton J.M."/>
            <person name="Klotz M.G."/>
            <person name="Stein L.Y."/>
            <person name="Arp D.J."/>
            <person name="Bottomley P.J."/>
            <person name="Chain P.S."/>
            <person name="Hauser L.J."/>
            <person name="Land M.L."/>
            <person name="Larimer F.W."/>
            <person name="Shin M.W."/>
            <person name="Starkenburg S.R."/>
        </authorList>
    </citation>
    <scope>NUCLEOTIDE SEQUENCE [LARGE SCALE GENOMIC DNA]</scope>
    <source>
        <strain evidence="3">ATCC 25196 / NCIMB 11849 / C 71</strain>
    </source>
</reference>
<feature type="compositionally biased region" description="Gly residues" evidence="1">
    <location>
        <begin position="37"/>
        <end position="52"/>
    </location>
</feature>
<keyword evidence="3" id="KW-1185">Reference proteome</keyword>
<name>Q2Y8P2_NITMU</name>
<evidence type="ECO:0000313" key="3">
    <source>
        <dbReference type="Proteomes" id="UP000002718"/>
    </source>
</evidence>
<sequence length="467" mass="48535">MDQSKMEFNQNKRAISWAHLMPLALALGVAACGNGSGPATGSGSSGGGGKTGTGPTTGRLLDTAVSGVGYAASSGSAANTDENGIFKYSHGDTVEFKLGGLALGKVKGAGIITPMELAGESANKLQNLLILLQSLDIDGNPDNGISIPPSAAAAVSTSINLDSDPAAFAASADLQKAREAGGVSGAVKTANQAKAHFLSQGIPMLSSSIWVKHDDTSASVIRISTRGGGEYLNGEATPDDSCDANRVCGGKLVSKAGVEYGVAGVSEFDTRGFKFVSKPVIDTNLQAGLSNPRATVRVRTDGADLINSDIVTVQREKKHASLFGELFHIAGTLEISSDKEPIKTEIKESRYSAMENEPKGIVGAWAADQTNIKTQTYFFFSNGKFMMVDPIGNPEHAENCGPGVEFASYTYDAGSKALSIKGFTYDTNGCAGFSETGANSFNLNADGNTATLEKQDKSRISLYRVSK</sequence>
<evidence type="ECO:0008006" key="4">
    <source>
        <dbReference type="Google" id="ProtNLM"/>
    </source>
</evidence>
<protein>
    <recommendedName>
        <fullName evidence="4">Adhesin</fullName>
    </recommendedName>
</protein>